<sequence length="750" mass="83158">MAKVDATRNYYADLGVPAHADENEIRKAFRQLALKCHPDRNPGRENEYVAKFQQIQSAHEILSDPLQRAKYDVERRKFRNLSIPPYNPTTPRSRPPPAPRNAYTSTPNGSYYRAPPPKPPQPSPQRPPPPQHHSTYSNGADRFTSKNFRAPPTARRPPPEQEAANVFTAWQKMKQPRGEEQKAQNTNNPNGTPFGRSKTTRVPSSKKGFDPGMPGQDEGQARSAYRSHYERPNPSPNLAEDVPFAEGNRVRTPYHSAAGERTSMFGQGVDRSASVRNSPTHGSRSTSSKEPGFYSDSERRSQRNSYGGHSKKSQPFPHMYESSTDEEYTSGGKHRGPPPPNESPQQQPAWAFRTEKKSTPANGTPPNPFKSKSEESINMKFSPSDWHGKFEGKPDYFAPNLQKGNLNKGRTSPSRGRPVQRTATEKTRVSGQSQPPPPVSPFSQQYPTEMPPPPPGPPPNAQTAFHTRAAPASHNTKFKPEAWAETFKEPSWAYPSKETSPRRGSTTTKRPNPSRKPSVVPEGSAKTSQSDRSKPKHQAFAEDVINGDEDAMDIDDTPPAAKATSAPTKSSPSSKSTGTAPGLNGLSGLTNVAPFLPSGDGGLAGLDALKDNLPFKSQPSDVHPTKPNKAQKLKFPTVPSAPLPPLKLNEASADFYFTQMEGYVRQYKAYCEALTKHFAGRNAELEDLDDRFIHHRGETTKKLGFTSYLKKMKEDEEVMVVWKLAQEMHIKAMEQCGEVRNKMKQYSFSV</sequence>
<dbReference type="SMART" id="SM00271">
    <property type="entry name" value="DnaJ"/>
    <property type="match status" value="1"/>
</dbReference>
<proteinExistence type="predicted"/>
<dbReference type="PROSITE" id="PS50076">
    <property type="entry name" value="DNAJ_2"/>
    <property type="match status" value="1"/>
</dbReference>
<dbReference type="PROSITE" id="PS00636">
    <property type="entry name" value="DNAJ_1"/>
    <property type="match status" value="1"/>
</dbReference>
<dbReference type="EMBL" id="MU005571">
    <property type="protein sequence ID" value="KAF2690129.1"/>
    <property type="molecule type" value="Genomic_DNA"/>
</dbReference>
<dbReference type="OrthoDB" id="10250354at2759"/>
<evidence type="ECO:0000313" key="4">
    <source>
        <dbReference type="Proteomes" id="UP000799291"/>
    </source>
</evidence>
<feature type="region of interest" description="Disordered" evidence="1">
    <location>
        <begin position="614"/>
        <end position="638"/>
    </location>
</feature>
<dbReference type="Proteomes" id="UP000799291">
    <property type="component" value="Unassembled WGS sequence"/>
</dbReference>
<dbReference type="Gene3D" id="1.10.287.110">
    <property type="entry name" value="DnaJ domain"/>
    <property type="match status" value="1"/>
</dbReference>
<dbReference type="PRINTS" id="PR00625">
    <property type="entry name" value="JDOMAIN"/>
</dbReference>
<feature type="compositionally biased region" description="Acidic residues" evidence="1">
    <location>
        <begin position="545"/>
        <end position="556"/>
    </location>
</feature>
<gene>
    <name evidence="3" type="ORF">K458DRAFT_99057</name>
</gene>
<protein>
    <recommendedName>
        <fullName evidence="2">J domain-containing protein</fullName>
    </recommendedName>
</protein>
<feature type="compositionally biased region" description="Polar residues" evidence="1">
    <location>
        <begin position="274"/>
        <end position="289"/>
    </location>
</feature>
<keyword evidence="4" id="KW-1185">Reference proteome</keyword>
<evidence type="ECO:0000259" key="2">
    <source>
        <dbReference type="PROSITE" id="PS50076"/>
    </source>
</evidence>
<dbReference type="GO" id="GO:0005737">
    <property type="term" value="C:cytoplasm"/>
    <property type="evidence" value="ECO:0007669"/>
    <property type="project" value="TreeGrafter"/>
</dbReference>
<dbReference type="CDD" id="cd06257">
    <property type="entry name" value="DnaJ"/>
    <property type="match status" value="1"/>
</dbReference>
<dbReference type="AlphaFoldDB" id="A0A6G1JJ08"/>
<reference evidence="3" key="1">
    <citation type="journal article" date="2020" name="Stud. Mycol.">
        <title>101 Dothideomycetes genomes: a test case for predicting lifestyles and emergence of pathogens.</title>
        <authorList>
            <person name="Haridas S."/>
            <person name="Albert R."/>
            <person name="Binder M."/>
            <person name="Bloem J."/>
            <person name="Labutti K."/>
            <person name="Salamov A."/>
            <person name="Andreopoulos B."/>
            <person name="Baker S."/>
            <person name="Barry K."/>
            <person name="Bills G."/>
            <person name="Bluhm B."/>
            <person name="Cannon C."/>
            <person name="Castanera R."/>
            <person name="Culley D."/>
            <person name="Daum C."/>
            <person name="Ezra D."/>
            <person name="Gonzalez J."/>
            <person name="Henrissat B."/>
            <person name="Kuo A."/>
            <person name="Liang C."/>
            <person name="Lipzen A."/>
            <person name="Lutzoni F."/>
            <person name="Magnuson J."/>
            <person name="Mondo S."/>
            <person name="Nolan M."/>
            <person name="Ohm R."/>
            <person name="Pangilinan J."/>
            <person name="Park H.-J."/>
            <person name="Ramirez L."/>
            <person name="Alfaro M."/>
            <person name="Sun H."/>
            <person name="Tritt A."/>
            <person name="Yoshinaga Y."/>
            <person name="Zwiers L.-H."/>
            <person name="Turgeon B."/>
            <person name="Goodwin S."/>
            <person name="Spatafora J."/>
            <person name="Crous P."/>
            <person name="Grigoriev I."/>
        </authorList>
    </citation>
    <scope>NUCLEOTIDE SEQUENCE</scope>
    <source>
        <strain evidence="3">CBS 122367</strain>
    </source>
</reference>
<dbReference type="Pfam" id="PF00226">
    <property type="entry name" value="DnaJ"/>
    <property type="match status" value="1"/>
</dbReference>
<dbReference type="PANTHER" id="PTHR44029">
    <property type="entry name" value="DNAJ HOMOLOG SUBFAMILY C MEMBER 21"/>
    <property type="match status" value="1"/>
</dbReference>
<dbReference type="InterPro" id="IPR051964">
    <property type="entry name" value="Chaperone_stress_response"/>
</dbReference>
<dbReference type="PANTHER" id="PTHR44029:SF1">
    <property type="entry name" value="DNAJ HOMOLOG SUBFAMILY C MEMBER 21"/>
    <property type="match status" value="1"/>
</dbReference>
<dbReference type="SUPFAM" id="SSF46565">
    <property type="entry name" value="Chaperone J-domain"/>
    <property type="match status" value="1"/>
</dbReference>
<feature type="compositionally biased region" description="Polar residues" evidence="1">
    <location>
        <begin position="402"/>
        <end position="414"/>
    </location>
</feature>
<name>A0A6G1JJ08_9PLEO</name>
<feature type="compositionally biased region" description="Pro residues" evidence="1">
    <location>
        <begin position="449"/>
        <end position="460"/>
    </location>
</feature>
<feature type="compositionally biased region" description="Low complexity" evidence="1">
    <location>
        <begin position="557"/>
        <end position="582"/>
    </location>
</feature>
<feature type="compositionally biased region" description="Pro residues" evidence="1">
    <location>
        <begin position="85"/>
        <end position="99"/>
    </location>
</feature>
<evidence type="ECO:0000256" key="1">
    <source>
        <dbReference type="SAM" id="MobiDB-lite"/>
    </source>
</evidence>
<dbReference type="InterPro" id="IPR001623">
    <property type="entry name" value="DnaJ_domain"/>
</dbReference>
<accession>A0A6G1JJ08</accession>
<organism evidence="3 4">
    <name type="scientific">Lentithecium fluviatile CBS 122367</name>
    <dbReference type="NCBI Taxonomy" id="1168545"/>
    <lineage>
        <taxon>Eukaryota</taxon>
        <taxon>Fungi</taxon>
        <taxon>Dikarya</taxon>
        <taxon>Ascomycota</taxon>
        <taxon>Pezizomycotina</taxon>
        <taxon>Dothideomycetes</taxon>
        <taxon>Pleosporomycetidae</taxon>
        <taxon>Pleosporales</taxon>
        <taxon>Massarineae</taxon>
        <taxon>Lentitheciaceae</taxon>
        <taxon>Lentithecium</taxon>
    </lineage>
</organism>
<feature type="domain" description="J" evidence="2">
    <location>
        <begin position="9"/>
        <end position="75"/>
    </location>
</feature>
<feature type="compositionally biased region" description="Pro residues" evidence="1">
    <location>
        <begin position="114"/>
        <end position="131"/>
    </location>
</feature>
<evidence type="ECO:0000313" key="3">
    <source>
        <dbReference type="EMBL" id="KAF2690129.1"/>
    </source>
</evidence>
<dbReference type="InterPro" id="IPR018253">
    <property type="entry name" value="DnaJ_domain_CS"/>
</dbReference>
<feature type="region of interest" description="Disordered" evidence="1">
    <location>
        <begin position="80"/>
        <end position="582"/>
    </location>
</feature>
<dbReference type="InterPro" id="IPR036869">
    <property type="entry name" value="J_dom_sf"/>
</dbReference>
<feature type="compositionally biased region" description="Basic and acidic residues" evidence="1">
    <location>
        <begin position="478"/>
        <end position="488"/>
    </location>
</feature>
<feature type="compositionally biased region" description="Polar residues" evidence="1">
    <location>
        <begin position="502"/>
        <end position="511"/>
    </location>
</feature>